<dbReference type="NCBIfam" id="TIGR04084">
    <property type="entry name" value="rSAM_AF0577"/>
    <property type="match status" value="1"/>
</dbReference>
<organism evidence="7 8">
    <name type="scientific">Candidatus Iainarchaeum sp</name>
    <dbReference type="NCBI Taxonomy" id="3101447"/>
    <lineage>
        <taxon>Archaea</taxon>
        <taxon>Candidatus Iainarchaeota</taxon>
        <taxon>Candidatus Iainarchaeia</taxon>
        <taxon>Candidatus Iainarchaeales</taxon>
        <taxon>Candidatus Iainarchaeaceae</taxon>
        <taxon>Candidatus Iainarchaeum</taxon>
    </lineage>
</organism>
<accession>A0A7K4BY78</accession>
<feature type="non-terminal residue" evidence="7">
    <location>
        <position position="370"/>
    </location>
</feature>
<evidence type="ECO:0000256" key="4">
    <source>
        <dbReference type="ARBA" id="ARBA00023004"/>
    </source>
</evidence>
<feature type="domain" description="Radical SAM core" evidence="6">
    <location>
        <begin position="5"/>
        <end position="152"/>
    </location>
</feature>
<dbReference type="SFLD" id="SFLDG01386">
    <property type="entry name" value="main_SPASM_domain-containing"/>
    <property type="match status" value="1"/>
</dbReference>
<dbReference type="Proteomes" id="UP000526302">
    <property type="component" value="Unassembled WGS sequence"/>
</dbReference>
<dbReference type="InterPro" id="IPR023867">
    <property type="entry name" value="Sulphatase_maturase_rSAM"/>
</dbReference>
<reference evidence="7 8" key="1">
    <citation type="journal article" date="2020" name="Biotechnol. Biofuels">
        <title>New insights from the biogas microbiome by comprehensive genome-resolved metagenomics of nearly 1600 species originating from multiple anaerobic digesters.</title>
        <authorList>
            <person name="Campanaro S."/>
            <person name="Treu L."/>
            <person name="Rodriguez-R L.M."/>
            <person name="Kovalovszki A."/>
            <person name="Ziels R.M."/>
            <person name="Maus I."/>
            <person name="Zhu X."/>
            <person name="Kougias P.G."/>
            <person name="Basile A."/>
            <person name="Luo G."/>
            <person name="Schluter A."/>
            <person name="Konstantinidis K.T."/>
            <person name="Angelidaki I."/>
        </authorList>
    </citation>
    <scope>NUCLEOTIDE SEQUENCE [LARGE SCALE GENOMIC DNA]</scope>
    <source>
        <strain evidence="7">AS22ysBPME_79</strain>
    </source>
</reference>
<dbReference type="InterPro" id="IPR058240">
    <property type="entry name" value="rSAM_sf"/>
</dbReference>
<keyword evidence="3" id="KW-0479">Metal-binding</keyword>
<dbReference type="PANTHER" id="PTHR43273:SF2">
    <property type="entry name" value="RADICAL SAM CORE DOMAIN-CONTAINING PROTEIN"/>
    <property type="match status" value="1"/>
</dbReference>
<dbReference type="NCBIfam" id="TIGR04085">
    <property type="entry name" value="rSAM_more_4Fe4S"/>
    <property type="match status" value="1"/>
</dbReference>
<evidence type="ECO:0000256" key="1">
    <source>
        <dbReference type="ARBA" id="ARBA00001966"/>
    </source>
</evidence>
<comment type="caution">
    <text evidence="7">The sequence shown here is derived from an EMBL/GenBank/DDBJ whole genome shotgun (WGS) entry which is preliminary data.</text>
</comment>
<dbReference type="GO" id="GO:0046872">
    <property type="term" value="F:metal ion binding"/>
    <property type="evidence" value="ECO:0007669"/>
    <property type="project" value="UniProtKB-KW"/>
</dbReference>
<dbReference type="GO" id="GO:0016491">
    <property type="term" value="F:oxidoreductase activity"/>
    <property type="evidence" value="ECO:0007669"/>
    <property type="project" value="InterPro"/>
</dbReference>
<gene>
    <name evidence="7" type="ORF">GX950_00005</name>
</gene>
<name>A0A7K4BY78_9ARCH</name>
<dbReference type="AlphaFoldDB" id="A0A7K4BY78"/>
<keyword evidence="4" id="KW-0408">Iron</keyword>
<dbReference type="InterPro" id="IPR013785">
    <property type="entry name" value="Aldolase_TIM"/>
</dbReference>
<evidence type="ECO:0000256" key="3">
    <source>
        <dbReference type="ARBA" id="ARBA00022723"/>
    </source>
</evidence>
<evidence type="ECO:0000259" key="6">
    <source>
        <dbReference type="Pfam" id="PF04055"/>
    </source>
</evidence>
<evidence type="ECO:0000256" key="5">
    <source>
        <dbReference type="ARBA" id="ARBA00023014"/>
    </source>
</evidence>
<dbReference type="InterPro" id="IPR023819">
    <property type="entry name" value="Pep-mod_rSAM_AF0577"/>
</dbReference>
<evidence type="ECO:0000313" key="7">
    <source>
        <dbReference type="EMBL" id="NMA44183.1"/>
    </source>
</evidence>
<keyword evidence="2" id="KW-0949">S-adenosyl-L-methionine</keyword>
<dbReference type="SFLD" id="SFLDG01104">
    <property type="entry name" value="Uncharacterised_Radical_SAM_Su"/>
    <property type="match status" value="1"/>
</dbReference>
<proteinExistence type="predicted"/>
<evidence type="ECO:0000313" key="8">
    <source>
        <dbReference type="Proteomes" id="UP000526302"/>
    </source>
</evidence>
<dbReference type="SFLD" id="SFLDG01067">
    <property type="entry name" value="SPASM/twitch_domain_containing"/>
    <property type="match status" value="1"/>
</dbReference>
<dbReference type="GO" id="GO:0051536">
    <property type="term" value="F:iron-sulfur cluster binding"/>
    <property type="evidence" value="ECO:0007669"/>
    <property type="project" value="UniProtKB-KW"/>
</dbReference>
<dbReference type="EMBL" id="JAAZKV010000001">
    <property type="protein sequence ID" value="NMA44183.1"/>
    <property type="molecule type" value="Genomic_DNA"/>
</dbReference>
<dbReference type="InterPro" id="IPR023885">
    <property type="entry name" value="4Fe4S-binding_SPASM_dom"/>
</dbReference>
<dbReference type="CDD" id="cd01335">
    <property type="entry name" value="Radical_SAM"/>
    <property type="match status" value="1"/>
</dbReference>
<comment type="cofactor">
    <cofactor evidence="1">
        <name>[4Fe-4S] cluster</name>
        <dbReference type="ChEBI" id="CHEBI:49883"/>
    </cofactor>
</comment>
<sequence length="370" mass="42723">MIYHIVTTPECNLCCEYCCGKSFSEPESKLKFESVPETPQYTMSELNSFLKKDEDKPVSIIFYGGEPLLNIDFIKKVMDSQKKYKVVKNFLIQTNGTLLDKLPKKYVNKFHTILVSIDGGRETTNKNRGEGTWEKVTKNLHLIKKNGFKGEIIARMAVEEPTHFYQDVMDLVEPKDKESFKFSSVHWQLDANMWHDYEKRNFAKWVKEYNEDISKLSAYWLDQLSKGNTLRFYPFIGILNSLIFGTKYYLRCGSGVGNFTILPNGKISTCPIMSGVKEYYLGDIKSTKPETLPFKITVKAPCNKCKDLELCGGRCLYSNINPVWPKKGINEICDSIRHLINEMQIIAPKVKKLIDSKKVNKKELQFLKYN</sequence>
<dbReference type="PANTHER" id="PTHR43273">
    <property type="entry name" value="ANAEROBIC SULFATASE-MATURATING ENZYME HOMOLOG ASLB-RELATED"/>
    <property type="match status" value="1"/>
</dbReference>
<protein>
    <submittedName>
        <fullName evidence="7">TIGR04084 family radical SAM/SPASM domain-containing protein</fullName>
    </submittedName>
</protein>
<dbReference type="Gene3D" id="3.20.20.70">
    <property type="entry name" value="Aldolase class I"/>
    <property type="match status" value="1"/>
</dbReference>
<dbReference type="SFLD" id="SFLDG01384">
    <property type="entry name" value="thioether_bond_formation_requi"/>
    <property type="match status" value="1"/>
</dbReference>
<dbReference type="InterPro" id="IPR007197">
    <property type="entry name" value="rSAM"/>
</dbReference>
<dbReference type="Pfam" id="PF04055">
    <property type="entry name" value="Radical_SAM"/>
    <property type="match status" value="1"/>
</dbReference>
<dbReference type="SFLD" id="SFLDS00029">
    <property type="entry name" value="Radical_SAM"/>
    <property type="match status" value="1"/>
</dbReference>
<dbReference type="SUPFAM" id="SSF102114">
    <property type="entry name" value="Radical SAM enzymes"/>
    <property type="match status" value="1"/>
</dbReference>
<keyword evidence="5" id="KW-0411">Iron-sulfur</keyword>
<evidence type="ECO:0000256" key="2">
    <source>
        <dbReference type="ARBA" id="ARBA00022691"/>
    </source>
</evidence>